<evidence type="ECO:0000256" key="1">
    <source>
        <dbReference type="ARBA" id="ARBA00009353"/>
    </source>
</evidence>
<evidence type="ECO:0000313" key="4">
    <source>
        <dbReference type="EMBL" id="NIJ43825.1"/>
    </source>
</evidence>
<sequence>MKVVITGGTGLVGQYLQRELLALGYQVVVLTRRNKTSTTKGLSYAVWDIDKKTIDTEVVCSANFIIHLAGANIADGRWTKKQKQIIIDSRVKSASLLFDTLQNNKHNVSTFISASGADCYGVKTTDQIFKESDSFGTDFLANVCEQWEGAANQFQDLGIRTVCLRTGIVFAKEDSALQKIEKPIRLGIGSPLGLGNQVMSFIHIKDLVAMYIQAIQNLKMEGAYNAVADNNTNSTVTKLIASVLKKPLFMPNVPSFVLKLLFGKMASILLEGSAVNNSKIKSIGFTFTYPDLATILKDVLTK</sequence>
<dbReference type="SUPFAM" id="SSF51735">
    <property type="entry name" value="NAD(P)-binding Rossmann-fold domains"/>
    <property type="match status" value="1"/>
</dbReference>
<dbReference type="InterPro" id="IPR010099">
    <property type="entry name" value="SDR39U1"/>
</dbReference>
<evidence type="ECO:0000259" key="3">
    <source>
        <dbReference type="Pfam" id="PF08338"/>
    </source>
</evidence>
<comment type="caution">
    <text evidence="4">The sequence shown here is derived from an EMBL/GenBank/DDBJ whole genome shotgun (WGS) entry which is preliminary data.</text>
</comment>
<dbReference type="PANTHER" id="PTHR11092:SF0">
    <property type="entry name" value="EPIMERASE FAMILY PROTEIN SDR39U1"/>
    <property type="match status" value="1"/>
</dbReference>
<dbReference type="InterPro" id="IPR036291">
    <property type="entry name" value="NAD(P)-bd_dom_sf"/>
</dbReference>
<dbReference type="Pfam" id="PF08338">
    <property type="entry name" value="DUF1731"/>
    <property type="match status" value="1"/>
</dbReference>
<dbReference type="Gene3D" id="3.40.50.720">
    <property type="entry name" value="NAD(P)-binding Rossmann-like Domain"/>
    <property type="match status" value="1"/>
</dbReference>
<dbReference type="NCBIfam" id="TIGR01777">
    <property type="entry name" value="yfcH"/>
    <property type="match status" value="1"/>
</dbReference>
<dbReference type="InterPro" id="IPR013549">
    <property type="entry name" value="DUF1731"/>
</dbReference>
<dbReference type="Pfam" id="PF01370">
    <property type="entry name" value="Epimerase"/>
    <property type="match status" value="1"/>
</dbReference>
<feature type="domain" description="NAD-dependent epimerase/dehydratase" evidence="2">
    <location>
        <begin position="3"/>
        <end position="225"/>
    </location>
</feature>
<dbReference type="Proteomes" id="UP000745859">
    <property type="component" value="Unassembled WGS sequence"/>
</dbReference>
<dbReference type="PANTHER" id="PTHR11092">
    <property type="entry name" value="SUGAR NUCLEOTIDE EPIMERASE RELATED"/>
    <property type="match status" value="1"/>
</dbReference>
<proteinExistence type="inferred from homology"/>
<dbReference type="EMBL" id="JAASQL010000001">
    <property type="protein sequence ID" value="NIJ43825.1"/>
    <property type="molecule type" value="Genomic_DNA"/>
</dbReference>
<feature type="domain" description="DUF1731" evidence="3">
    <location>
        <begin position="253"/>
        <end position="299"/>
    </location>
</feature>
<reference evidence="4 5" key="1">
    <citation type="submission" date="2020-03" db="EMBL/GenBank/DDBJ databases">
        <title>Genomic Encyclopedia of Type Strains, Phase IV (KMG-IV): sequencing the most valuable type-strain genomes for metagenomic binning, comparative biology and taxonomic classification.</title>
        <authorList>
            <person name="Goeker M."/>
        </authorList>
    </citation>
    <scope>NUCLEOTIDE SEQUENCE [LARGE SCALE GENOMIC DNA]</scope>
    <source>
        <strain evidence="4 5">DSM 101599</strain>
    </source>
</reference>
<evidence type="ECO:0000259" key="2">
    <source>
        <dbReference type="Pfam" id="PF01370"/>
    </source>
</evidence>
<protein>
    <recommendedName>
        <fullName evidence="6">TIGR01777 family protein</fullName>
    </recommendedName>
</protein>
<accession>A0ABX0U7U6</accession>
<keyword evidence="5" id="KW-1185">Reference proteome</keyword>
<name>A0ABX0U7U6_9FLAO</name>
<organism evidence="4 5">
    <name type="scientific">Wenyingzhuangia heitensis</name>
    <dbReference type="NCBI Taxonomy" id="1487859"/>
    <lineage>
        <taxon>Bacteria</taxon>
        <taxon>Pseudomonadati</taxon>
        <taxon>Bacteroidota</taxon>
        <taxon>Flavobacteriia</taxon>
        <taxon>Flavobacteriales</taxon>
        <taxon>Flavobacteriaceae</taxon>
        <taxon>Wenyingzhuangia</taxon>
    </lineage>
</organism>
<evidence type="ECO:0000313" key="5">
    <source>
        <dbReference type="Proteomes" id="UP000745859"/>
    </source>
</evidence>
<comment type="similarity">
    <text evidence="1">Belongs to the NAD(P)-dependent epimerase/dehydratase family. SDR39U1 subfamily.</text>
</comment>
<evidence type="ECO:0008006" key="6">
    <source>
        <dbReference type="Google" id="ProtNLM"/>
    </source>
</evidence>
<dbReference type="InterPro" id="IPR001509">
    <property type="entry name" value="Epimerase_deHydtase"/>
</dbReference>
<dbReference type="RefSeq" id="WP_167182742.1">
    <property type="nucleotide sequence ID" value="NZ_JAASQL010000001.1"/>
</dbReference>
<gene>
    <name evidence="4" type="ORF">FHR24_000264</name>
</gene>